<organism evidence="4 8">
    <name type="scientific">Orbilia oligospora</name>
    <name type="common">Nematode-trapping fungus</name>
    <name type="synonym">Arthrobotrys oligospora</name>
    <dbReference type="NCBI Taxonomy" id="2813651"/>
    <lineage>
        <taxon>Eukaryota</taxon>
        <taxon>Fungi</taxon>
        <taxon>Dikarya</taxon>
        <taxon>Ascomycota</taxon>
        <taxon>Pezizomycotina</taxon>
        <taxon>Orbiliomycetes</taxon>
        <taxon>Orbiliales</taxon>
        <taxon>Orbiliaceae</taxon>
        <taxon>Orbilia</taxon>
    </lineage>
</organism>
<name>A0A6G1M933_ORBOL</name>
<gene>
    <name evidence="5" type="ORF">TWF191_008684</name>
    <name evidence="4" type="ORF">TWF679_010132</name>
    <name evidence="3" type="ORF">TWF788_008902</name>
</gene>
<evidence type="ECO:0000256" key="2">
    <source>
        <dbReference type="SAM" id="SignalP"/>
    </source>
</evidence>
<feature type="compositionally biased region" description="Basic and acidic residues" evidence="1">
    <location>
        <begin position="210"/>
        <end position="226"/>
    </location>
</feature>
<dbReference type="Proteomes" id="UP000479691">
    <property type="component" value="Unassembled WGS sequence"/>
</dbReference>
<evidence type="ECO:0000313" key="5">
    <source>
        <dbReference type="EMBL" id="KAF3230843.1"/>
    </source>
</evidence>
<evidence type="ECO:0000313" key="8">
    <source>
        <dbReference type="Proteomes" id="UP000614610"/>
    </source>
</evidence>
<dbReference type="EMBL" id="JAABOE010000059">
    <property type="protein sequence ID" value="KAF3173529.1"/>
    <property type="molecule type" value="Genomic_DNA"/>
</dbReference>
<evidence type="ECO:0000313" key="3">
    <source>
        <dbReference type="EMBL" id="KAF3173529.1"/>
    </source>
</evidence>
<dbReference type="Proteomes" id="UP000483672">
    <property type="component" value="Unassembled WGS sequence"/>
</dbReference>
<protein>
    <submittedName>
        <fullName evidence="4">Uncharacterized protein</fullName>
    </submittedName>
</protein>
<dbReference type="EMBL" id="WIWT01000077">
    <property type="protein sequence ID" value="KAF3203602.1"/>
    <property type="molecule type" value="Genomic_DNA"/>
</dbReference>
<keyword evidence="2" id="KW-0732">Signal</keyword>
<evidence type="ECO:0000313" key="6">
    <source>
        <dbReference type="Proteomes" id="UP000479691"/>
    </source>
</evidence>
<sequence length="280" mass="31414">MHVRVLLVSSLPLLVFSIPTSLPYLRFDNFKNFLDDLSTLRNEIQAQKIRPDLTDNEIQKLINQAKTAEIAAQDKTNGEVPPFGLVSKAVKYFDFVRKVAKDFPPDISIAVNILEENDIYGPGNIEEIIKTAVEEEKQAEALAEQFEDDLDLYGTPPTNGEIIADDDDEFYTAISDPGFDVPVRYAADRVAGGGIPGIGARVWGDERPARRVEPETYEEEKQRDPRLGGVVRNLYEEELKEEEMNQDSDDSADLEGLRWYQNFLGPEDGFFDDPDAPAGV</sequence>
<dbReference type="EMBL" id="WIPF01000006">
    <property type="protein sequence ID" value="KAF3230843.1"/>
    <property type="molecule type" value="Genomic_DNA"/>
</dbReference>
<evidence type="ECO:0000256" key="1">
    <source>
        <dbReference type="SAM" id="MobiDB-lite"/>
    </source>
</evidence>
<evidence type="ECO:0000313" key="7">
    <source>
        <dbReference type="Proteomes" id="UP000483672"/>
    </source>
</evidence>
<dbReference type="OrthoDB" id="5343871at2759"/>
<proteinExistence type="predicted"/>
<dbReference type="Proteomes" id="UP000614610">
    <property type="component" value="Unassembled WGS sequence"/>
</dbReference>
<feature type="signal peptide" evidence="2">
    <location>
        <begin position="1"/>
        <end position="17"/>
    </location>
</feature>
<feature type="chain" id="PRO_5041131292" evidence="2">
    <location>
        <begin position="18"/>
        <end position="280"/>
    </location>
</feature>
<feature type="region of interest" description="Disordered" evidence="1">
    <location>
        <begin position="210"/>
        <end position="230"/>
    </location>
</feature>
<reference evidence="6 7" key="1">
    <citation type="submission" date="2019-06" db="EMBL/GenBank/DDBJ databases">
        <authorList>
            <person name="Palmer J.M."/>
        </authorList>
    </citation>
    <scope>NUCLEOTIDE SEQUENCE</scope>
    <source>
        <strain evidence="5 7">TWF191</strain>
        <strain evidence="4">TWF679</strain>
        <strain evidence="3 6">TWF788</strain>
    </source>
</reference>
<comment type="caution">
    <text evidence="4">The sequence shown here is derived from an EMBL/GenBank/DDBJ whole genome shotgun (WGS) entry which is preliminary data.</text>
</comment>
<dbReference type="AlphaFoldDB" id="A0A6G1M933"/>
<accession>A0A6G1M933</accession>
<evidence type="ECO:0000313" key="4">
    <source>
        <dbReference type="EMBL" id="KAF3203602.1"/>
    </source>
</evidence>